<dbReference type="InterPro" id="IPR021388">
    <property type="entry name" value="DUF3024"/>
</dbReference>
<keyword evidence="2" id="KW-1185">Reference proteome</keyword>
<dbReference type="OrthoDB" id="7304784at2"/>
<organism evidence="1 2">
    <name type="scientific">Rhodopseudomonas faecalis</name>
    <dbReference type="NCBI Taxonomy" id="99655"/>
    <lineage>
        <taxon>Bacteria</taxon>
        <taxon>Pseudomonadati</taxon>
        <taxon>Pseudomonadota</taxon>
        <taxon>Alphaproteobacteria</taxon>
        <taxon>Hyphomicrobiales</taxon>
        <taxon>Nitrobacteraceae</taxon>
        <taxon>Rhodopseudomonas</taxon>
    </lineage>
</organism>
<evidence type="ECO:0000313" key="2">
    <source>
        <dbReference type="Proteomes" id="UP000248148"/>
    </source>
</evidence>
<dbReference type="EMBL" id="QJTI01000046">
    <property type="protein sequence ID" value="PYE99015.1"/>
    <property type="molecule type" value="Genomic_DNA"/>
</dbReference>
<dbReference type="AlphaFoldDB" id="A0A318TAG1"/>
<comment type="caution">
    <text evidence="1">The sequence shown here is derived from an EMBL/GenBank/DDBJ whole genome shotgun (WGS) entry which is preliminary data.</text>
</comment>
<dbReference type="Proteomes" id="UP000248148">
    <property type="component" value="Unassembled WGS sequence"/>
</dbReference>
<name>A0A318TAG1_9BRAD</name>
<protein>
    <submittedName>
        <fullName evidence="1">Uncharacterized protein</fullName>
    </submittedName>
</protein>
<sequence length="127" mass="14860">MIAKPRSVGLSASEKAAITIACQRFIDEVLKPRFLPTVRPTAFYYPIDIVGKWHGRRYRFIQRYRSGQPETLGEEFDAPFTRLDWIGPDRFDLQWHRHTGTWYRLHHGLTLEQALKTIEADGILHPN</sequence>
<evidence type="ECO:0000313" key="1">
    <source>
        <dbReference type="EMBL" id="PYE99015.1"/>
    </source>
</evidence>
<proteinExistence type="predicted"/>
<accession>A0A318TAG1</accession>
<dbReference type="Pfam" id="PF11225">
    <property type="entry name" value="DUF3024"/>
    <property type="match status" value="1"/>
</dbReference>
<gene>
    <name evidence="1" type="ORF">BJ122_1465</name>
</gene>
<reference evidence="1 2" key="1">
    <citation type="submission" date="2018-06" db="EMBL/GenBank/DDBJ databases">
        <title>Genomic Encyclopedia of Archaeal and Bacterial Type Strains, Phase II (KMG-II): from individual species to whole genera.</title>
        <authorList>
            <person name="Goeker M."/>
        </authorList>
    </citation>
    <scope>NUCLEOTIDE SEQUENCE [LARGE SCALE GENOMIC DNA]</scope>
    <source>
        <strain evidence="1 2">JCM 11668</strain>
    </source>
</reference>